<dbReference type="GO" id="GO:0009288">
    <property type="term" value="C:bacterial-type flagellum"/>
    <property type="evidence" value="ECO:0007669"/>
    <property type="project" value="InterPro"/>
</dbReference>
<dbReference type="GO" id="GO:0005886">
    <property type="term" value="C:plasma membrane"/>
    <property type="evidence" value="ECO:0007669"/>
    <property type="project" value="UniProtKB-SubCell"/>
</dbReference>
<evidence type="ECO:0000256" key="10">
    <source>
        <dbReference type="ARBA" id="ARBA00023225"/>
    </source>
</evidence>
<keyword evidence="12" id="KW-0282">Flagellum</keyword>
<dbReference type="InterPro" id="IPR012823">
    <property type="entry name" value="Flagell_FliJ"/>
</dbReference>
<keyword evidence="4" id="KW-0813">Transport</keyword>
<dbReference type="Pfam" id="PF02050">
    <property type="entry name" value="FliJ"/>
    <property type="match status" value="1"/>
</dbReference>
<accession>A0A2A5CBP2</accession>
<keyword evidence="12" id="KW-0969">Cilium</keyword>
<dbReference type="PANTHER" id="PTHR38786">
    <property type="entry name" value="FLAGELLAR FLIJ PROTEIN"/>
    <property type="match status" value="1"/>
</dbReference>
<dbReference type="EMBL" id="NVWI01000007">
    <property type="protein sequence ID" value="PCJ40850.1"/>
    <property type="molecule type" value="Genomic_DNA"/>
</dbReference>
<comment type="similarity">
    <text evidence="2">Belongs to the FliJ family.</text>
</comment>
<evidence type="ECO:0000256" key="3">
    <source>
        <dbReference type="ARBA" id="ARBA00020392"/>
    </source>
</evidence>
<name>A0A2A5CBP2_9GAMM</name>
<dbReference type="Proteomes" id="UP000228987">
    <property type="component" value="Unassembled WGS sequence"/>
</dbReference>
<dbReference type="PANTHER" id="PTHR38786:SF1">
    <property type="entry name" value="FLAGELLAR FLIJ PROTEIN"/>
    <property type="match status" value="1"/>
</dbReference>
<dbReference type="NCBIfam" id="TIGR02473">
    <property type="entry name" value="flagell_FliJ"/>
    <property type="match status" value="1"/>
</dbReference>
<evidence type="ECO:0000313" key="12">
    <source>
        <dbReference type="EMBL" id="PCJ40850.1"/>
    </source>
</evidence>
<dbReference type="AlphaFoldDB" id="A0A2A5CBP2"/>
<evidence type="ECO:0000256" key="4">
    <source>
        <dbReference type="ARBA" id="ARBA00022448"/>
    </source>
</evidence>
<sequence>MKRSARLEKITDINLGFENIAGLSLASAKTTYAKEEQQLQQLRIYKKEYQHKLKNRLKEQISPNEMQDYQYFFISLDKAITQQAEVVENKSTLLEQSRQNWLMQKMEVSKFQRVTQKLKAKEAVIENVKEQKEADEQFQNTLLMTKNTEKYH</sequence>
<dbReference type="GO" id="GO:0071973">
    <property type="term" value="P:bacterial-type flagellum-dependent cell motility"/>
    <property type="evidence" value="ECO:0007669"/>
    <property type="project" value="InterPro"/>
</dbReference>
<evidence type="ECO:0000256" key="1">
    <source>
        <dbReference type="ARBA" id="ARBA00004413"/>
    </source>
</evidence>
<keyword evidence="7" id="KW-1005">Bacterial flagellum biogenesis</keyword>
<evidence type="ECO:0000256" key="2">
    <source>
        <dbReference type="ARBA" id="ARBA00010004"/>
    </source>
</evidence>
<dbReference type="Gene3D" id="1.10.287.1700">
    <property type="match status" value="1"/>
</dbReference>
<keyword evidence="12" id="KW-0966">Cell projection</keyword>
<keyword evidence="9" id="KW-0472">Membrane</keyword>
<organism evidence="12 13">
    <name type="scientific">SAR86 cluster bacterium</name>
    <dbReference type="NCBI Taxonomy" id="2030880"/>
    <lineage>
        <taxon>Bacteria</taxon>
        <taxon>Pseudomonadati</taxon>
        <taxon>Pseudomonadota</taxon>
        <taxon>Gammaproteobacteria</taxon>
        <taxon>SAR86 cluster</taxon>
    </lineage>
</organism>
<evidence type="ECO:0000256" key="8">
    <source>
        <dbReference type="ARBA" id="ARBA00022927"/>
    </source>
</evidence>
<feature type="coiled-coil region" evidence="11">
    <location>
        <begin position="25"/>
        <end position="52"/>
    </location>
</feature>
<gene>
    <name evidence="12" type="primary">fliJ</name>
    <name evidence="12" type="ORF">COA71_09610</name>
</gene>
<dbReference type="GO" id="GO:0044781">
    <property type="term" value="P:bacterial-type flagellum organization"/>
    <property type="evidence" value="ECO:0007669"/>
    <property type="project" value="UniProtKB-KW"/>
</dbReference>
<comment type="caution">
    <text evidence="12">The sequence shown here is derived from an EMBL/GenBank/DDBJ whole genome shotgun (WGS) entry which is preliminary data.</text>
</comment>
<keyword evidence="5" id="KW-1003">Cell membrane</keyword>
<evidence type="ECO:0000256" key="11">
    <source>
        <dbReference type="SAM" id="Coils"/>
    </source>
</evidence>
<dbReference type="InterPro" id="IPR053716">
    <property type="entry name" value="Flag_assembly_chemotaxis_eff"/>
</dbReference>
<keyword evidence="6" id="KW-0145">Chemotaxis</keyword>
<keyword evidence="10" id="KW-1006">Bacterial flagellum protein export</keyword>
<reference evidence="13" key="1">
    <citation type="submission" date="2017-08" db="EMBL/GenBank/DDBJ databases">
        <title>A dynamic microbial community with high functional redundancy inhabits the cold, oxic subseafloor aquifer.</title>
        <authorList>
            <person name="Tully B.J."/>
            <person name="Wheat C.G."/>
            <person name="Glazer B.T."/>
            <person name="Huber J.A."/>
        </authorList>
    </citation>
    <scope>NUCLEOTIDE SEQUENCE [LARGE SCALE GENOMIC DNA]</scope>
</reference>
<dbReference type="InterPro" id="IPR052570">
    <property type="entry name" value="FliJ"/>
</dbReference>
<dbReference type="GO" id="GO:0015031">
    <property type="term" value="P:protein transport"/>
    <property type="evidence" value="ECO:0007669"/>
    <property type="project" value="UniProtKB-KW"/>
</dbReference>
<evidence type="ECO:0000256" key="6">
    <source>
        <dbReference type="ARBA" id="ARBA00022500"/>
    </source>
</evidence>
<keyword evidence="8" id="KW-0653">Protein transport</keyword>
<evidence type="ECO:0000256" key="5">
    <source>
        <dbReference type="ARBA" id="ARBA00022475"/>
    </source>
</evidence>
<evidence type="ECO:0000313" key="13">
    <source>
        <dbReference type="Proteomes" id="UP000228987"/>
    </source>
</evidence>
<comment type="subcellular location">
    <subcellularLocation>
        <location evidence="1">Cell membrane</location>
        <topology evidence="1">Peripheral membrane protein</topology>
        <orientation evidence="1">Cytoplasmic side</orientation>
    </subcellularLocation>
</comment>
<protein>
    <recommendedName>
        <fullName evidence="3">Flagellar FliJ protein</fullName>
    </recommendedName>
</protein>
<evidence type="ECO:0000256" key="9">
    <source>
        <dbReference type="ARBA" id="ARBA00023136"/>
    </source>
</evidence>
<keyword evidence="11" id="KW-0175">Coiled coil</keyword>
<dbReference type="GO" id="GO:0006935">
    <property type="term" value="P:chemotaxis"/>
    <property type="evidence" value="ECO:0007669"/>
    <property type="project" value="UniProtKB-KW"/>
</dbReference>
<evidence type="ECO:0000256" key="7">
    <source>
        <dbReference type="ARBA" id="ARBA00022795"/>
    </source>
</evidence>
<proteinExistence type="inferred from homology"/>